<keyword evidence="7 15" id="KW-0808">Transferase</keyword>
<keyword evidence="6" id="KW-0597">Phosphoprotein</keyword>
<keyword evidence="8" id="KW-0479">Metal-binding</keyword>
<feature type="compositionally biased region" description="Pro residues" evidence="16">
    <location>
        <begin position="458"/>
        <end position="467"/>
    </location>
</feature>
<dbReference type="Pfam" id="PF00781">
    <property type="entry name" value="DAGK_cat"/>
    <property type="match status" value="1"/>
</dbReference>
<dbReference type="InterPro" id="IPR001849">
    <property type="entry name" value="PH_domain"/>
</dbReference>
<feature type="region of interest" description="Disordered" evidence="16">
    <location>
        <begin position="1"/>
        <end position="38"/>
    </location>
</feature>
<feature type="compositionally biased region" description="Low complexity" evidence="16">
    <location>
        <begin position="1310"/>
        <end position="1326"/>
    </location>
</feature>
<feature type="domain" description="SAM" evidence="19">
    <location>
        <begin position="1509"/>
        <end position="1571"/>
    </location>
</feature>
<keyword evidence="12 15" id="KW-0418">Kinase</keyword>
<evidence type="ECO:0000256" key="11">
    <source>
        <dbReference type="ARBA" id="ARBA00022771"/>
    </source>
</evidence>
<dbReference type="SMART" id="SM00109">
    <property type="entry name" value="C1"/>
    <property type="match status" value="2"/>
</dbReference>
<evidence type="ECO:0000259" key="19">
    <source>
        <dbReference type="PROSITE" id="PS50105"/>
    </source>
</evidence>
<dbReference type="CDD" id="cd13274">
    <property type="entry name" value="PH_DGK_type2"/>
    <property type="match status" value="1"/>
</dbReference>
<sequence length="1571" mass="171860">MATGGGRASGITRRIGTEKGDEDSSESDGETEPAKSFHRRLSTNKEIKYAAATKEGFLMKQTWSFNRWRRRYFQLKGHKLYYAKDPKAAIFDEIDLTDLSFAEGSIKNANHSFQVITPFRRLVLCAASRRDMEEWIGALKAAAARDFYEAGDPQGELLSGRHRWYAASHARPTYCNVCREALSGVMSHGLSCEVCKFKVHKRCAARAQSSCKWTTLASVGKDILEDVDGNISMPHQWLEGNLPVSAKCAACDRTCGSVLRLQDWRCLWCHAAVHNGCRPGYPVHCPLGPSRVSVVPPIALHNIGSDEAWEAVRPQGCSPLLVFVNSKSGDNQGVKFLRRFKQLLNPAQVFDLVSGGPGLGLRLFRHFDPFRILVCSGDGSVGWVLSEIDRLNMHRQCQLGVLPLGTGNDLARVLGWGASCDDDTHLPQLLERYEKAGVVMLDRWSVMAFERRPTSSPAGPPHAPVPPSAAAAAAAAAGPGPSGGPGGLDASAAAAAAAGAAPACPASIAAYEDSVVHHLTQILQSDQHSAVISSAKVLCETIKDFTVRAAEVSLGQGDGEFGKRCQQLKDKLDLLLATLGDEEAQESQSSDVELPALLDGEEKGTSERPEKEQQKKLPWSQREALVSRANSLKKAVRRLVEHTEQAVDEQNAQPPRRHRLTPKDTLKVLAPIESGPSSSCEPSPCPSPGLSAARLTAISPLPEVRRDSAPCPDDLLLLPAPPDEFADRRRSEVDIMVTTPSDDEEEVSLKKDEKELGNLMLQDPLVSSNLPAPQRSASDTLLSVEVHAEDVGGDVARRLSLECLEDICHIDSPESTEPTSDDRTSPVAAAAAAAGAGLPILSSPDEYEAYQEDAPSFGDDEDDYSDTSPQLVKGCSLAQFEEGNDIARRSFYHKIRPPRRRQSPRRDTVPSISIEEPKAPIRRDTNLLDVVQIHIQGSSNNLQEPQSHRPSLAPSEGEEEVERELLRYKRRSSPPVISVDPPSPTHSEQGSGGGGGMSGQLSAASPLIFRRFSDDPTDKLAADTSLLSCSPAATRRISSGSLFKTSSDTPAVLPSKRLPIINPLVRLPMWPNVQSGIVSKVLLANADALCAAVSPLMDPDESLLQGYLERCVMNNYFGIGIDAKISLDFHQKREEHPEKCRSRAKNYMWYGVLGSREWLQKTYKNLEQRVQLECDGQRIPLPSLQGIVVLNIPSFMGGTNFWGGSKEDEIFLAPSFDDRILEVVAVFGSMQMAASRLINLQHHRIAQCQTVQISILGDEGVPVQVDGEAWVQPPGVIRIIHKNRMQMLCRNRALETSLRAWEEKRRHRQQLSPSPSQQASASASTADPEPETDPVLWSQQENLLLLGFIESATTVVKYVKLTAISQPLVGPELYQLASHTAGLLERLHPGGKIVEGPNLRPQVTELVQSCRQLYEEACALLRDKQPNLRLREDLEHKLGGALASLETELRRCVTYDSAGLVHFQPSPQADEQERKGRGRKLFRLRFRRGGSGGVGIGGARGSRELVQGWGTAEVAEWLEALQLGEYAEAFTRHDVHGKELLALGRRDLRELGVTKVGHVKRILAAVRELAA</sequence>
<evidence type="ECO:0000256" key="12">
    <source>
        <dbReference type="ARBA" id="ARBA00022777"/>
    </source>
</evidence>
<gene>
    <name evidence="21" type="ORF">R5R35_000210</name>
</gene>
<comment type="similarity">
    <text evidence="4 15">Belongs to the eukaryotic diacylglycerol kinase family.</text>
</comment>
<evidence type="ECO:0000313" key="22">
    <source>
        <dbReference type="Proteomes" id="UP001378592"/>
    </source>
</evidence>
<feature type="compositionally biased region" description="Basic and acidic residues" evidence="16">
    <location>
        <begin position="600"/>
        <end position="615"/>
    </location>
</feature>
<keyword evidence="14 15" id="KW-0067">ATP-binding</keyword>
<dbReference type="GO" id="GO:0004143">
    <property type="term" value="F:ATP-dependent diacylglycerol kinase activity"/>
    <property type="evidence" value="ECO:0007669"/>
    <property type="project" value="UniProtKB-EC"/>
</dbReference>
<dbReference type="Pfam" id="PF00536">
    <property type="entry name" value="SAM_1"/>
    <property type="match status" value="1"/>
</dbReference>
<dbReference type="InterPro" id="IPR017438">
    <property type="entry name" value="ATP-NAD_kinase_N"/>
</dbReference>
<feature type="region of interest" description="Disordered" evidence="16">
    <location>
        <begin position="1304"/>
        <end position="1333"/>
    </location>
</feature>
<dbReference type="SUPFAM" id="SSF47769">
    <property type="entry name" value="SAM/Pointed domain"/>
    <property type="match status" value="1"/>
</dbReference>
<dbReference type="InterPro" id="IPR002219">
    <property type="entry name" value="PKC_DAG/PE"/>
</dbReference>
<dbReference type="FunFam" id="2.30.29.30:FF:000313">
    <property type="entry name" value="Diacylglycerol kinase"/>
    <property type="match status" value="1"/>
</dbReference>
<dbReference type="FunFam" id="2.60.200.40:FF:000001">
    <property type="entry name" value="Diacylglycerol kinase"/>
    <property type="match status" value="1"/>
</dbReference>
<feature type="region of interest" description="Disordered" evidence="16">
    <location>
        <begin position="810"/>
        <end position="831"/>
    </location>
</feature>
<dbReference type="InterPro" id="IPR013761">
    <property type="entry name" value="SAM/pointed_sf"/>
</dbReference>
<dbReference type="GO" id="GO:0008270">
    <property type="term" value="F:zinc ion binding"/>
    <property type="evidence" value="ECO:0007669"/>
    <property type="project" value="UniProtKB-KW"/>
</dbReference>
<dbReference type="Pfam" id="PF00609">
    <property type="entry name" value="DAGK_acc"/>
    <property type="match status" value="1"/>
</dbReference>
<accession>A0AAN9VXJ4</accession>
<evidence type="ECO:0000256" key="16">
    <source>
        <dbReference type="SAM" id="MobiDB-lite"/>
    </source>
</evidence>
<comment type="catalytic activity">
    <reaction evidence="1 15">
        <text>a 1,2-diacyl-sn-glycerol + ATP = a 1,2-diacyl-sn-glycero-3-phosphate + ADP + H(+)</text>
        <dbReference type="Rhea" id="RHEA:10272"/>
        <dbReference type="ChEBI" id="CHEBI:15378"/>
        <dbReference type="ChEBI" id="CHEBI:17815"/>
        <dbReference type="ChEBI" id="CHEBI:30616"/>
        <dbReference type="ChEBI" id="CHEBI:58608"/>
        <dbReference type="ChEBI" id="CHEBI:456216"/>
        <dbReference type="EC" id="2.7.1.107"/>
    </reaction>
</comment>
<feature type="compositionally biased region" description="Polar residues" evidence="16">
    <location>
        <begin position="937"/>
        <end position="949"/>
    </location>
</feature>
<dbReference type="Pfam" id="PF00130">
    <property type="entry name" value="C1_1"/>
    <property type="match status" value="2"/>
</dbReference>
<keyword evidence="13" id="KW-0862">Zinc</keyword>
<feature type="compositionally biased region" description="Acidic residues" evidence="16">
    <location>
        <begin position="20"/>
        <end position="31"/>
    </location>
</feature>
<dbReference type="GO" id="GO:0046486">
    <property type="term" value="P:glycerolipid metabolic process"/>
    <property type="evidence" value="ECO:0007669"/>
    <property type="project" value="UniProtKB-ARBA"/>
</dbReference>
<evidence type="ECO:0000256" key="7">
    <source>
        <dbReference type="ARBA" id="ARBA00022679"/>
    </source>
</evidence>
<evidence type="ECO:0000256" key="3">
    <source>
        <dbReference type="ARBA" id="ARBA00004496"/>
    </source>
</evidence>
<dbReference type="FunFam" id="3.30.60.20:FF:000002">
    <property type="entry name" value="Diacylglycerol kinase"/>
    <property type="match status" value="1"/>
</dbReference>
<dbReference type="InterPro" id="IPR016064">
    <property type="entry name" value="NAD/diacylglycerol_kinase_sf"/>
</dbReference>
<dbReference type="PROSITE" id="PS50146">
    <property type="entry name" value="DAGK"/>
    <property type="match status" value="1"/>
</dbReference>
<evidence type="ECO:0000256" key="9">
    <source>
        <dbReference type="ARBA" id="ARBA00022737"/>
    </source>
</evidence>
<dbReference type="SMART" id="SM00233">
    <property type="entry name" value="PH"/>
    <property type="match status" value="1"/>
</dbReference>
<proteinExistence type="inferred from homology"/>
<evidence type="ECO:0000256" key="8">
    <source>
        <dbReference type="ARBA" id="ARBA00022723"/>
    </source>
</evidence>
<evidence type="ECO:0000256" key="6">
    <source>
        <dbReference type="ARBA" id="ARBA00022553"/>
    </source>
</evidence>
<feature type="domain" description="DAGKc" evidence="20">
    <location>
        <begin position="315"/>
        <end position="453"/>
    </location>
</feature>
<dbReference type="PROSITE" id="PS00479">
    <property type="entry name" value="ZF_DAG_PE_1"/>
    <property type="match status" value="2"/>
</dbReference>
<organism evidence="21 22">
    <name type="scientific">Gryllus longicercus</name>
    <dbReference type="NCBI Taxonomy" id="2509291"/>
    <lineage>
        <taxon>Eukaryota</taxon>
        <taxon>Metazoa</taxon>
        <taxon>Ecdysozoa</taxon>
        <taxon>Arthropoda</taxon>
        <taxon>Hexapoda</taxon>
        <taxon>Insecta</taxon>
        <taxon>Pterygota</taxon>
        <taxon>Neoptera</taxon>
        <taxon>Polyneoptera</taxon>
        <taxon>Orthoptera</taxon>
        <taxon>Ensifera</taxon>
        <taxon>Gryllidea</taxon>
        <taxon>Grylloidea</taxon>
        <taxon>Gryllidae</taxon>
        <taxon>Gryllinae</taxon>
        <taxon>Gryllus</taxon>
    </lineage>
</organism>
<dbReference type="Gene3D" id="1.10.150.50">
    <property type="entry name" value="Transcription Factor, Ets-1"/>
    <property type="match status" value="1"/>
</dbReference>
<dbReference type="InterPro" id="IPR011993">
    <property type="entry name" value="PH-like_dom_sf"/>
</dbReference>
<evidence type="ECO:0000259" key="17">
    <source>
        <dbReference type="PROSITE" id="PS50003"/>
    </source>
</evidence>
<dbReference type="EC" id="2.7.1.107" evidence="15"/>
<feature type="domain" description="Phorbol-ester/DAG-type" evidence="18">
    <location>
        <begin position="161"/>
        <end position="211"/>
    </location>
</feature>
<dbReference type="Gene3D" id="2.60.200.40">
    <property type="match status" value="1"/>
</dbReference>
<keyword evidence="9" id="KW-0677">Repeat</keyword>
<dbReference type="SMART" id="SM00454">
    <property type="entry name" value="SAM"/>
    <property type="match status" value="1"/>
</dbReference>
<dbReference type="Proteomes" id="UP001378592">
    <property type="component" value="Unassembled WGS sequence"/>
</dbReference>
<comment type="caution">
    <text evidence="21">The sequence shown here is derived from an EMBL/GenBank/DDBJ whole genome shotgun (WGS) entry which is preliminary data.</text>
</comment>
<dbReference type="Gene3D" id="3.30.60.20">
    <property type="match status" value="2"/>
</dbReference>
<feature type="region of interest" description="Disordered" evidence="16">
    <location>
        <begin position="895"/>
        <end position="920"/>
    </location>
</feature>
<dbReference type="Pfam" id="PF00169">
    <property type="entry name" value="PH"/>
    <property type="match status" value="1"/>
</dbReference>
<dbReference type="InterPro" id="IPR054474">
    <property type="entry name" value="DGKD_4H"/>
</dbReference>
<dbReference type="PANTHER" id="PTHR11255">
    <property type="entry name" value="DIACYLGLYCEROL KINASE"/>
    <property type="match status" value="1"/>
</dbReference>
<dbReference type="FunFam" id="3.40.50.10330:FF:000001">
    <property type="entry name" value="Diacylglycerol kinase"/>
    <property type="match status" value="1"/>
</dbReference>
<dbReference type="Pfam" id="PF22944">
    <property type="entry name" value="DGKD_4H"/>
    <property type="match status" value="1"/>
</dbReference>
<evidence type="ECO:0000256" key="1">
    <source>
        <dbReference type="ARBA" id="ARBA00001383"/>
    </source>
</evidence>
<dbReference type="GO" id="GO:0005886">
    <property type="term" value="C:plasma membrane"/>
    <property type="evidence" value="ECO:0007669"/>
    <property type="project" value="TreeGrafter"/>
</dbReference>
<feature type="compositionally biased region" description="Low complexity" evidence="16">
    <location>
        <begin position="468"/>
        <end position="479"/>
    </location>
</feature>
<dbReference type="InterPro" id="IPR046349">
    <property type="entry name" value="C1-like_sf"/>
</dbReference>
<dbReference type="GO" id="GO:0005737">
    <property type="term" value="C:cytoplasm"/>
    <property type="evidence" value="ECO:0007669"/>
    <property type="project" value="UniProtKB-SubCell"/>
</dbReference>
<dbReference type="EMBL" id="JAZDUA010000014">
    <property type="protein sequence ID" value="KAK7873424.1"/>
    <property type="molecule type" value="Genomic_DNA"/>
</dbReference>
<dbReference type="SUPFAM" id="SSF111331">
    <property type="entry name" value="NAD kinase/diacylglycerol kinase-like"/>
    <property type="match status" value="2"/>
</dbReference>
<dbReference type="InterPro" id="IPR001660">
    <property type="entry name" value="SAM"/>
</dbReference>
<dbReference type="InterPro" id="IPR037607">
    <property type="entry name" value="DGK"/>
</dbReference>
<comment type="subcellular location">
    <subcellularLocation>
        <location evidence="3">Cytoplasm</location>
    </subcellularLocation>
</comment>
<evidence type="ECO:0000259" key="20">
    <source>
        <dbReference type="PROSITE" id="PS50146"/>
    </source>
</evidence>
<evidence type="ECO:0000259" key="18">
    <source>
        <dbReference type="PROSITE" id="PS50081"/>
    </source>
</evidence>
<dbReference type="Gene3D" id="2.30.29.30">
    <property type="entry name" value="Pleckstrin-homology domain (PH domain)/Phosphotyrosine-binding domain (PTB)"/>
    <property type="match status" value="1"/>
</dbReference>
<evidence type="ECO:0000256" key="14">
    <source>
        <dbReference type="ARBA" id="ARBA00022840"/>
    </source>
</evidence>
<evidence type="ECO:0000256" key="13">
    <source>
        <dbReference type="ARBA" id="ARBA00022833"/>
    </source>
</evidence>
<feature type="domain" description="PH" evidence="17">
    <location>
        <begin position="51"/>
        <end position="144"/>
    </location>
</feature>
<keyword evidence="5" id="KW-0963">Cytoplasm</keyword>
<evidence type="ECO:0000256" key="15">
    <source>
        <dbReference type="RuleBase" id="RU361128"/>
    </source>
</evidence>
<comment type="function">
    <text evidence="2">Phosphorylates diacylglycerol (DAG) to generate phosphatidic acid (PA).</text>
</comment>
<feature type="region of interest" description="Disordered" evidence="16">
    <location>
        <begin position="582"/>
        <end position="623"/>
    </location>
</feature>
<dbReference type="SUPFAM" id="SSF50729">
    <property type="entry name" value="PH domain-like"/>
    <property type="match status" value="1"/>
</dbReference>
<dbReference type="PROSITE" id="PS50081">
    <property type="entry name" value="ZF_DAG_PE_2"/>
    <property type="match status" value="2"/>
</dbReference>
<dbReference type="GO" id="GO:0007200">
    <property type="term" value="P:phospholipase C-activating G protein-coupled receptor signaling pathway"/>
    <property type="evidence" value="ECO:0007669"/>
    <property type="project" value="InterPro"/>
</dbReference>
<dbReference type="Gene3D" id="3.40.50.10330">
    <property type="entry name" value="Probable inorganic polyphosphate/atp-NAD kinase, domain 1"/>
    <property type="match status" value="1"/>
</dbReference>
<keyword evidence="11" id="KW-0863">Zinc-finger</keyword>
<evidence type="ECO:0000256" key="4">
    <source>
        <dbReference type="ARBA" id="ARBA00009280"/>
    </source>
</evidence>
<dbReference type="PROSITE" id="PS50003">
    <property type="entry name" value="PH_DOMAIN"/>
    <property type="match status" value="1"/>
</dbReference>
<reference evidence="21 22" key="1">
    <citation type="submission" date="2024-03" db="EMBL/GenBank/DDBJ databases">
        <title>The genome assembly and annotation of the cricket Gryllus longicercus Weissman &amp; Gray.</title>
        <authorList>
            <person name="Szrajer S."/>
            <person name="Gray D."/>
            <person name="Ylla G."/>
        </authorList>
    </citation>
    <scope>NUCLEOTIDE SEQUENCE [LARGE SCALE GENOMIC DNA]</scope>
    <source>
        <strain evidence="21">DAG 2021-001</strain>
        <tissue evidence="21">Whole body minus gut</tissue>
    </source>
</reference>
<dbReference type="SMART" id="SM00045">
    <property type="entry name" value="DAGKa"/>
    <property type="match status" value="1"/>
</dbReference>
<evidence type="ECO:0000256" key="2">
    <source>
        <dbReference type="ARBA" id="ARBA00002064"/>
    </source>
</evidence>
<feature type="domain" description="Phorbol-ester/DAG-type" evidence="18">
    <location>
        <begin position="234"/>
        <end position="285"/>
    </location>
</feature>
<feature type="region of interest" description="Disordered" evidence="16">
    <location>
        <begin position="937"/>
        <end position="1000"/>
    </location>
</feature>
<dbReference type="GO" id="GO:0005524">
    <property type="term" value="F:ATP binding"/>
    <property type="evidence" value="ECO:0007669"/>
    <property type="project" value="UniProtKB-KW"/>
</dbReference>
<keyword evidence="22" id="KW-1185">Reference proteome</keyword>
<protein>
    <recommendedName>
        <fullName evidence="15">Diacylglycerol kinase</fullName>
        <shortName evidence="15">DAG kinase</shortName>
        <ecNumber evidence="15">2.7.1.107</ecNumber>
    </recommendedName>
</protein>
<dbReference type="PROSITE" id="PS50105">
    <property type="entry name" value="SAM_DOMAIN"/>
    <property type="match status" value="1"/>
</dbReference>
<feature type="region of interest" description="Disordered" evidence="16">
    <location>
        <begin position="451"/>
        <end position="490"/>
    </location>
</feature>
<evidence type="ECO:0000256" key="5">
    <source>
        <dbReference type="ARBA" id="ARBA00022490"/>
    </source>
</evidence>
<dbReference type="InterPro" id="IPR001206">
    <property type="entry name" value="Diacylglycerol_kinase_cat_dom"/>
</dbReference>
<keyword evidence="10 15" id="KW-0547">Nucleotide-binding</keyword>
<dbReference type="SUPFAM" id="SSF57889">
    <property type="entry name" value="Cysteine-rich domain"/>
    <property type="match status" value="2"/>
</dbReference>
<dbReference type="CDD" id="cd20800">
    <property type="entry name" value="C1_DGK_typeII_rpt1"/>
    <property type="match status" value="1"/>
</dbReference>
<dbReference type="PANTHER" id="PTHR11255:SF109">
    <property type="entry name" value="DIACYLGLYCEROL KINASE ETA"/>
    <property type="match status" value="1"/>
</dbReference>
<evidence type="ECO:0000256" key="10">
    <source>
        <dbReference type="ARBA" id="ARBA00022741"/>
    </source>
</evidence>
<dbReference type="SMART" id="SM00046">
    <property type="entry name" value="DAGKc"/>
    <property type="match status" value="1"/>
</dbReference>
<dbReference type="InterPro" id="IPR000756">
    <property type="entry name" value="Diacylglycerol_kin_accessory"/>
</dbReference>
<feature type="region of interest" description="Disordered" evidence="16">
    <location>
        <begin position="643"/>
        <end position="663"/>
    </location>
</feature>
<evidence type="ECO:0000313" key="21">
    <source>
        <dbReference type="EMBL" id="KAK7873424.1"/>
    </source>
</evidence>
<name>A0AAN9VXJ4_9ORTH</name>